<dbReference type="AlphaFoldDB" id="A0A6N9HHV6"/>
<reference evidence="2 3" key="1">
    <citation type="submission" date="2019-12" db="EMBL/GenBank/DDBJ databases">
        <title>Novel species isolated from a subtropical stream in China.</title>
        <authorList>
            <person name="Lu H."/>
        </authorList>
    </citation>
    <scope>NUCLEOTIDE SEQUENCE [LARGE SCALE GENOMIC DNA]</scope>
    <source>
        <strain evidence="2 3">DS3</strain>
    </source>
</reference>
<dbReference type="PROSITE" id="PS51257">
    <property type="entry name" value="PROKAR_LIPOPROTEIN"/>
    <property type="match status" value="1"/>
</dbReference>
<feature type="chain" id="PRO_5026904935" evidence="1">
    <location>
        <begin position="23"/>
        <end position="90"/>
    </location>
</feature>
<keyword evidence="3" id="KW-1185">Reference proteome</keyword>
<evidence type="ECO:0000313" key="2">
    <source>
        <dbReference type="EMBL" id="MYN03070.1"/>
    </source>
</evidence>
<accession>A0A6N9HHV6</accession>
<protein>
    <submittedName>
        <fullName evidence="2">Uncharacterized protein</fullName>
    </submittedName>
</protein>
<proteinExistence type="predicted"/>
<organism evidence="2 3">
    <name type="scientific">Pseudoduganella guangdongensis</name>
    <dbReference type="NCBI Taxonomy" id="2692179"/>
    <lineage>
        <taxon>Bacteria</taxon>
        <taxon>Pseudomonadati</taxon>
        <taxon>Pseudomonadota</taxon>
        <taxon>Betaproteobacteria</taxon>
        <taxon>Burkholderiales</taxon>
        <taxon>Oxalobacteraceae</taxon>
        <taxon>Telluria group</taxon>
        <taxon>Pseudoduganella</taxon>
    </lineage>
</organism>
<dbReference type="Proteomes" id="UP000448575">
    <property type="component" value="Unassembled WGS sequence"/>
</dbReference>
<name>A0A6N9HHV6_9BURK</name>
<sequence length="90" mass="9317">MSHSFLRAAGTALLPLTLAACAVPAPHADKVLGQSLTDMKNAQVINPAADRNMATASGMPAATAKLGYDQYIKSFKAPEKTNGFTIGLGK</sequence>
<evidence type="ECO:0000256" key="1">
    <source>
        <dbReference type="SAM" id="SignalP"/>
    </source>
</evidence>
<dbReference type="EMBL" id="WWCJ01000008">
    <property type="protein sequence ID" value="MYN03070.1"/>
    <property type="molecule type" value="Genomic_DNA"/>
</dbReference>
<dbReference type="RefSeq" id="WP_161026047.1">
    <property type="nucleotide sequence ID" value="NZ_WWCJ01000008.1"/>
</dbReference>
<keyword evidence="1" id="KW-0732">Signal</keyword>
<evidence type="ECO:0000313" key="3">
    <source>
        <dbReference type="Proteomes" id="UP000448575"/>
    </source>
</evidence>
<comment type="caution">
    <text evidence="2">The sequence shown here is derived from an EMBL/GenBank/DDBJ whole genome shotgun (WGS) entry which is preliminary data.</text>
</comment>
<feature type="signal peptide" evidence="1">
    <location>
        <begin position="1"/>
        <end position="22"/>
    </location>
</feature>
<gene>
    <name evidence="2" type="ORF">GTP41_13250</name>
</gene>